<dbReference type="InterPro" id="IPR013762">
    <property type="entry name" value="Integrase-like_cat_sf"/>
</dbReference>
<evidence type="ECO:0000313" key="7">
    <source>
        <dbReference type="EMBL" id="MBD8038697.1"/>
    </source>
</evidence>
<evidence type="ECO:0000256" key="2">
    <source>
        <dbReference type="ARBA" id="ARBA00023125"/>
    </source>
</evidence>
<comment type="caution">
    <text evidence="7">The sequence shown here is derived from an EMBL/GenBank/DDBJ whole genome shotgun (WGS) entry which is preliminary data.</text>
</comment>
<dbReference type="InterPro" id="IPR002104">
    <property type="entry name" value="Integrase_catalytic"/>
</dbReference>
<dbReference type="InterPro" id="IPR004107">
    <property type="entry name" value="Integrase_SAM-like_N"/>
</dbReference>
<dbReference type="Proteomes" id="UP000619101">
    <property type="component" value="Unassembled WGS sequence"/>
</dbReference>
<protein>
    <submittedName>
        <fullName evidence="7">Tyrosine-type recombinase/integrase</fullName>
    </submittedName>
</protein>
<feature type="domain" description="Core-binding (CB)" evidence="6">
    <location>
        <begin position="1"/>
        <end position="82"/>
    </location>
</feature>
<evidence type="ECO:0000256" key="3">
    <source>
        <dbReference type="ARBA" id="ARBA00023172"/>
    </source>
</evidence>
<keyword evidence="8" id="KW-1185">Reference proteome</keyword>
<dbReference type="InterPro" id="IPR050090">
    <property type="entry name" value="Tyrosine_recombinase_XerCD"/>
</dbReference>
<keyword evidence="2 4" id="KW-0238">DNA-binding</keyword>
<dbReference type="PANTHER" id="PTHR30349:SF81">
    <property type="entry name" value="TYROSINE RECOMBINASE XERC"/>
    <property type="match status" value="1"/>
</dbReference>
<reference evidence="7 8" key="1">
    <citation type="submission" date="2020-08" db="EMBL/GenBank/DDBJ databases">
        <title>A Genomic Blueprint of the Chicken Gut Microbiome.</title>
        <authorList>
            <person name="Gilroy R."/>
            <person name="Ravi A."/>
            <person name="Getino M."/>
            <person name="Pursley I."/>
            <person name="Horton D.L."/>
            <person name="Alikhan N.-F."/>
            <person name="Baker D."/>
            <person name="Gharbi K."/>
            <person name="Hall N."/>
            <person name="Watson M."/>
            <person name="Adriaenssens E.M."/>
            <person name="Foster-Nyarko E."/>
            <person name="Jarju S."/>
            <person name="Secka A."/>
            <person name="Antonio M."/>
            <person name="Oren A."/>
            <person name="Chaudhuri R."/>
            <person name="La Ragione R.M."/>
            <person name="Hildebrand F."/>
            <person name="Pallen M.J."/>
        </authorList>
    </citation>
    <scope>NUCLEOTIDE SEQUENCE [LARGE SCALE GENOMIC DNA]</scope>
    <source>
        <strain evidence="7 8">A46</strain>
    </source>
</reference>
<evidence type="ECO:0000259" key="6">
    <source>
        <dbReference type="PROSITE" id="PS51900"/>
    </source>
</evidence>
<dbReference type="PANTHER" id="PTHR30349">
    <property type="entry name" value="PHAGE INTEGRASE-RELATED"/>
    <property type="match status" value="1"/>
</dbReference>
<proteinExistence type="predicted"/>
<dbReference type="Gene3D" id="1.10.150.130">
    <property type="match status" value="1"/>
</dbReference>
<dbReference type="Gene3D" id="1.10.443.10">
    <property type="entry name" value="Intergrase catalytic core"/>
    <property type="match status" value="1"/>
</dbReference>
<evidence type="ECO:0000256" key="1">
    <source>
        <dbReference type="ARBA" id="ARBA00022908"/>
    </source>
</evidence>
<gene>
    <name evidence="7" type="ORF">H9635_18290</name>
</gene>
<keyword evidence="3" id="KW-0233">DNA recombination</keyword>
<organism evidence="7 8">
    <name type="scientific">Solibacillus faecavium</name>
    <dbReference type="NCBI Taxonomy" id="2762221"/>
    <lineage>
        <taxon>Bacteria</taxon>
        <taxon>Bacillati</taxon>
        <taxon>Bacillota</taxon>
        <taxon>Bacilli</taxon>
        <taxon>Bacillales</taxon>
        <taxon>Caryophanaceae</taxon>
        <taxon>Solibacillus</taxon>
    </lineage>
</organism>
<dbReference type="PROSITE" id="PS51898">
    <property type="entry name" value="TYR_RECOMBINASE"/>
    <property type="match status" value="1"/>
</dbReference>
<dbReference type="CDD" id="cd00397">
    <property type="entry name" value="DNA_BRE_C"/>
    <property type="match status" value="1"/>
</dbReference>
<dbReference type="PROSITE" id="PS51900">
    <property type="entry name" value="CB"/>
    <property type="match status" value="1"/>
</dbReference>
<dbReference type="InterPro" id="IPR010998">
    <property type="entry name" value="Integrase_recombinase_N"/>
</dbReference>
<accession>A0ABR8Y3G5</accession>
<feature type="domain" description="Tyr recombinase" evidence="5">
    <location>
        <begin position="103"/>
        <end position="273"/>
    </location>
</feature>
<evidence type="ECO:0000313" key="8">
    <source>
        <dbReference type="Proteomes" id="UP000619101"/>
    </source>
</evidence>
<dbReference type="EMBL" id="JACSPZ010000014">
    <property type="protein sequence ID" value="MBD8038697.1"/>
    <property type="molecule type" value="Genomic_DNA"/>
</dbReference>
<keyword evidence="1" id="KW-0229">DNA integration</keyword>
<sequence length="276" mass="31923">MSLTVKYLKHLQLEGKAENTIDTYKYHLIEFLVWMNDQKHEIFDIKPAHLIDFKEYLLKSGKSKRTVNAIISCIRGYFDFLILNEVVKVNPVSKLLTIKVAEYRQNRLTDNQINDFFHFVDSLQVNVRAAFYLMYATGARVSEISNLTKEDFLMRDDKLFVNIQDAKYDSDRLIPVLNLNAVQVITSYLKTLDVSSAPAFRVSKRTLQRYAANFGELHGIQFSCHVLRHTFATLLLENGVPIEKIQYLLGHRSIAITRHYTQSAFVNINDLEPSVL</sequence>
<dbReference type="Pfam" id="PF02899">
    <property type="entry name" value="Phage_int_SAM_1"/>
    <property type="match status" value="1"/>
</dbReference>
<dbReference type="SUPFAM" id="SSF56349">
    <property type="entry name" value="DNA breaking-rejoining enzymes"/>
    <property type="match status" value="1"/>
</dbReference>
<dbReference type="InterPro" id="IPR044068">
    <property type="entry name" value="CB"/>
</dbReference>
<evidence type="ECO:0000259" key="5">
    <source>
        <dbReference type="PROSITE" id="PS51898"/>
    </source>
</evidence>
<evidence type="ECO:0000256" key="4">
    <source>
        <dbReference type="PROSITE-ProRule" id="PRU01248"/>
    </source>
</evidence>
<dbReference type="InterPro" id="IPR011010">
    <property type="entry name" value="DNA_brk_join_enz"/>
</dbReference>
<name>A0ABR8Y3G5_9BACL</name>
<dbReference type="Pfam" id="PF00589">
    <property type="entry name" value="Phage_integrase"/>
    <property type="match status" value="1"/>
</dbReference>